<dbReference type="PANTHER" id="PTHR43591:SF24">
    <property type="entry name" value="2-METHOXY-6-POLYPRENYL-1,4-BENZOQUINOL METHYLASE, MITOCHONDRIAL"/>
    <property type="match status" value="1"/>
</dbReference>
<gene>
    <name evidence="2" type="ORF">J2Z37_002756</name>
</gene>
<reference evidence="2 3" key="1">
    <citation type="submission" date="2021-03" db="EMBL/GenBank/DDBJ databases">
        <title>Genomic Encyclopedia of Type Strains, Phase IV (KMG-IV): sequencing the most valuable type-strain genomes for metagenomic binning, comparative biology and taxonomic classification.</title>
        <authorList>
            <person name="Goeker M."/>
        </authorList>
    </citation>
    <scope>NUCLEOTIDE SEQUENCE [LARGE SCALE GENOMIC DNA]</scope>
    <source>
        <strain evidence="2 3">DSM 24738</strain>
    </source>
</reference>
<name>A0ABS4GR42_9BACL</name>
<dbReference type="InterPro" id="IPR029063">
    <property type="entry name" value="SAM-dependent_MTases_sf"/>
</dbReference>
<dbReference type="Pfam" id="PF08241">
    <property type="entry name" value="Methyltransf_11"/>
    <property type="match status" value="1"/>
</dbReference>
<evidence type="ECO:0000313" key="2">
    <source>
        <dbReference type="EMBL" id="MBP1932745.1"/>
    </source>
</evidence>
<sequence length="209" mass="23981">MNNSWNRLIYKLWSPFYDQFFNSGAFLQARKNLFAEETFEKGQNILFVGVGTGADLAWIPRKDLNVTAIDFSPEMLHKAKEKFKNDPITFKEMDAQDLQFADESFDIVVGSLILSVVPDAKKALEEMIRVTKGGGRILIFDKFAPKDMDLSFGKKLIRPLVSFLGTDIGLHFDETLNPYRSMVNLQLDKPIMFGDMYRKIRLVKVLEIN</sequence>
<evidence type="ECO:0000313" key="3">
    <source>
        <dbReference type="Proteomes" id="UP001519343"/>
    </source>
</evidence>
<proteinExistence type="predicted"/>
<protein>
    <submittedName>
        <fullName evidence="2">Ubiquinone/menaquinone biosynthesis C-methylase UbiE</fullName>
    </submittedName>
</protein>
<dbReference type="Gene3D" id="3.40.50.150">
    <property type="entry name" value="Vaccinia Virus protein VP39"/>
    <property type="match status" value="1"/>
</dbReference>
<dbReference type="Proteomes" id="UP001519343">
    <property type="component" value="Unassembled WGS sequence"/>
</dbReference>
<evidence type="ECO:0000259" key="1">
    <source>
        <dbReference type="Pfam" id="PF08241"/>
    </source>
</evidence>
<dbReference type="InterPro" id="IPR013216">
    <property type="entry name" value="Methyltransf_11"/>
</dbReference>
<dbReference type="EMBL" id="JAGGKT010000008">
    <property type="protein sequence ID" value="MBP1932745.1"/>
    <property type="molecule type" value="Genomic_DNA"/>
</dbReference>
<feature type="domain" description="Methyltransferase type 11" evidence="1">
    <location>
        <begin position="48"/>
        <end position="139"/>
    </location>
</feature>
<comment type="caution">
    <text evidence="2">The sequence shown here is derived from an EMBL/GenBank/DDBJ whole genome shotgun (WGS) entry which is preliminary data.</text>
</comment>
<accession>A0ABS4GR42</accession>
<dbReference type="CDD" id="cd02440">
    <property type="entry name" value="AdoMet_MTases"/>
    <property type="match status" value="1"/>
</dbReference>
<organism evidence="2 3">
    <name type="scientific">Ammoniphilus resinae</name>
    <dbReference type="NCBI Taxonomy" id="861532"/>
    <lineage>
        <taxon>Bacteria</taxon>
        <taxon>Bacillati</taxon>
        <taxon>Bacillota</taxon>
        <taxon>Bacilli</taxon>
        <taxon>Bacillales</taxon>
        <taxon>Paenibacillaceae</taxon>
        <taxon>Aneurinibacillus group</taxon>
        <taxon>Ammoniphilus</taxon>
    </lineage>
</organism>
<dbReference type="PANTHER" id="PTHR43591">
    <property type="entry name" value="METHYLTRANSFERASE"/>
    <property type="match status" value="1"/>
</dbReference>
<keyword evidence="3" id="KW-1185">Reference proteome</keyword>
<keyword evidence="2" id="KW-0830">Ubiquinone</keyword>
<dbReference type="RefSeq" id="WP_209810790.1">
    <property type="nucleotide sequence ID" value="NZ_JAGGKT010000008.1"/>
</dbReference>
<dbReference type="SUPFAM" id="SSF53335">
    <property type="entry name" value="S-adenosyl-L-methionine-dependent methyltransferases"/>
    <property type="match status" value="1"/>
</dbReference>